<organism evidence="2 3">
    <name type="scientific">Psychromarinibacter halotolerans</name>
    <dbReference type="NCBI Taxonomy" id="1775175"/>
    <lineage>
        <taxon>Bacteria</taxon>
        <taxon>Pseudomonadati</taxon>
        <taxon>Pseudomonadota</taxon>
        <taxon>Alphaproteobacteria</taxon>
        <taxon>Rhodobacterales</taxon>
        <taxon>Paracoccaceae</taxon>
        <taxon>Psychromarinibacter</taxon>
    </lineage>
</organism>
<sequence length="175" mass="18331">MQMTDLGRQRVSRRAMLAGLAAAGLLPAPLRAEDVVELEWRDLLPEGEPALPEELAGVVDHSAGDLASQQPPASGIRTDLNGKIVKLSGFIVPLDYEGTGVSVFMLVPYVGACIHVPPPPANQLVLVTTTDQPYESDGLFEPVTVTGMFGAAATSTQLAEIGYAISADTVEAYAG</sequence>
<dbReference type="Pfam" id="PF11736">
    <property type="entry name" value="DUF3299"/>
    <property type="match status" value="1"/>
</dbReference>
<name>A0ABV7GZ23_9RHOB</name>
<keyword evidence="1" id="KW-0732">Signal</keyword>
<feature type="chain" id="PRO_5045573120" evidence="1">
    <location>
        <begin position="33"/>
        <end position="175"/>
    </location>
</feature>
<proteinExistence type="predicted"/>
<dbReference type="Proteomes" id="UP001595632">
    <property type="component" value="Unassembled WGS sequence"/>
</dbReference>
<accession>A0ABV7GZ23</accession>
<protein>
    <submittedName>
        <fullName evidence="2">DUF3299 domain-containing protein</fullName>
    </submittedName>
</protein>
<feature type="signal peptide" evidence="1">
    <location>
        <begin position="1"/>
        <end position="32"/>
    </location>
</feature>
<gene>
    <name evidence="2" type="ORF">ACFOGP_23875</name>
</gene>
<evidence type="ECO:0000256" key="1">
    <source>
        <dbReference type="SAM" id="SignalP"/>
    </source>
</evidence>
<dbReference type="InterPro" id="IPR021727">
    <property type="entry name" value="DUF3299"/>
</dbReference>
<comment type="caution">
    <text evidence="2">The sequence shown here is derived from an EMBL/GenBank/DDBJ whole genome shotgun (WGS) entry which is preliminary data.</text>
</comment>
<dbReference type="RefSeq" id="WP_275632731.1">
    <property type="nucleotide sequence ID" value="NZ_JARGYD010000003.1"/>
</dbReference>
<evidence type="ECO:0000313" key="3">
    <source>
        <dbReference type="Proteomes" id="UP001595632"/>
    </source>
</evidence>
<reference evidence="3" key="1">
    <citation type="journal article" date="2019" name="Int. J. Syst. Evol. Microbiol.">
        <title>The Global Catalogue of Microorganisms (GCM) 10K type strain sequencing project: providing services to taxonomists for standard genome sequencing and annotation.</title>
        <authorList>
            <consortium name="The Broad Institute Genomics Platform"/>
            <consortium name="The Broad Institute Genome Sequencing Center for Infectious Disease"/>
            <person name="Wu L."/>
            <person name="Ma J."/>
        </authorList>
    </citation>
    <scope>NUCLEOTIDE SEQUENCE [LARGE SCALE GENOMIC DNA]</scope>
    <source>
        <strain evidence="3">KCTC 52366</strain>
    </source>
</reference>
<dbReference type="EMBL" id="JBHRTB010000010">
    <property type="protein sequence ID" value="MFC3145783.1"/>
    <property type="molecule type" value="Genomic_DNA"/>
</dbReference>
<dbReference type="Gene3D" id="2.40.50.870">
    <property type="entry name" value="Protein of unknown function (DUF3299)"/>
    <property type="match status" value="1"/>
</dbReference>
<evidence type="ECO:0000313" key="2">
    <source>
        <dbReference type="EMBL" id="MFC3145783.1"/>
    </source>
</evidence>
<keyword evidence="3" id="KW-1185">Reference proteome</keyword>